<reference evidence="1" key="2">
    <citation type="submission" date="2020-11" db="EMBL/GenBank/DDBJ databases">
        <authorList>
            <person name="McCartney M.A."/>
            <person name="Auch B."/>
            <person name="Kono T."/>
            <person name="Mallez S."/>
            <person name="Becker A."/>
            <person name="Gohl D.M."/>
            <person name="Silverstein K.A.T."/>
            <person name="Koren S."/>
            <person name="Bechman K.B."/>
            <person name="Herman A."/>
            <person name="Abrahante J.E."/>
            <person name="Garbe J."/>
        </authorList>
    </citation>
    <scope>NUCLEOTIDE SEQUENCE</scope>
    <source>
        <strain evidence="1">Duluth1</strain>
        <tissue evidence="1">Whole animal</tissue>
    </source>
</reference>
<evidence type="ECO:0000313" key="2">
    <source>
        <dbReference type="Proteomes" id="UP000828390"/>
    </source>
</evidence>
<organism evidence="1 2">
    <name type="scientific">Dreissena polymorpha</name>
    <name type="common">Zebra mussel</name>
    <name type="synonym">Mytilus polymorpha</name>
    <dbReference type="NCBI Taxonomy" id="45954"/>
    <lineage>
        <taxon>Eukaryota</taxon>
        <taxon>Metazoa</taxon>
        <taxon>Spiralia</taxon>
        <taxon>Lophotrochozoa</taxon>
        <taxon>Mollusca</taxon>
        <taxon>Bivalvia</taxon>
        <taxon>Autobranchia</taxon>
        <taxon>Heteroconchia</taxon>
        <taxon>Euheterodonta</taxon>
        <taxon>Imparidentia</taxon>
        <taxon>Neoheterodontei</taxon>
        <taxon>Myida</taxon>
        <taxon>Dreissenoidea</taxon>
        <taxon>Dreissenidae</taxon>
        <taxon>Dreissena</taxon>
    </lineage>
</organism>
<accession>A0A9D4FPN5</accession>
<keyword evidence="2" id="KW-1185">Reference proteome</keyword>
<dbReference type="EMBL" id="JAIWYP010000007">
    <property type="protein sequence ID" value="KAH3800235.1"/>
    <property type="molecule type" value="Genomic_DNA"/>
</dbReference>
<dbReference type="Proteomes" id="UP000828390">
    <property type="component" value="Unassembled WGS sequence"/>
</dbReference>
<reference evidence="1" key="1">
    <citation type="journal article" date="2019" name="bioRxiv">
        <title>The Genome of the Zebra Mussel, Dreissena polymorpha: A Resource for Invasive Species Research.</title>
        <authorList>
            <person name="McCartney M.A."/>
            <person name="Auch B."/>
            <person name="Kono T."/>
            <person name="Mallez S."/>
            <person name="Zhang Y."/>
            <person name="Obille A."/>
            <person name="Becker A."/>
            <person name="Abrahante J.E."/>
            <person name="Garbe J."/>
            <person name="Badalamenti J.P."/>
            <person name="Herman A."/>
            <person name="Mangelson H."/>
            <person name="Liachko I."/>
            <person name="Sullivan S."/>
            <person name="Sone E.D."/>
            <person name="Koren S."/>
            <person name="Silverstein K.A.T."/>
            <person name="Beckman K.B."/>
            <person name="Gohl D.M."/>
        </authorList>
    </citation>
    <scope>NUCLEOTIDE SEQUENCE</scope>
    <source>
        <strain evidence="1">Duluth1</strain>
        <tissue evidence="1">Whole animal</tissue>
    </source>
</reference>
<name>A0A9D4FPN5_DREPO</name>
<dbReference type="AlphaFoldDB" id="A0A9D4FPN5"/>
<gene>
    <name evidence="1" type="ORF">DPMN_153866</name>
</gene>
<proteinExistence type="predicted"/>
<sequence length="101" mass="11464">MCQITPSEVVVAVDDNNIHEVQFITVKTRQLLPGRKFQLQHRCNGIANHQRYLFVTSGTTLYKYSLGGKLVSKVYENTSGDETGKTYVRVIMITLRICSIK</sequence>
<comment type="caution">
    <text evidence="1">The sequence shown here is derived from an EMBL/GenBank/DDBJ whole genome shotgun (WGS) entry which is preliminary data.</text>
</comment>
<evidence type="ECO:0000313" key="1">
    <source>
        <dbReference type="EMBL" id="KAH3800235.1"/>
    </source>
</evidence>
<protein>
    <submittedName>
        <fullName evidence="1">Uncharacterized protein</fullName>
    </submittedName>
</protein>